<dbReference type="GO" id="GO:0003866">
    <property type="term" value="F:3-phosphoshikimate 1-carboxyvinyltransferase activity"/>
    <property type="evidence" value="ECO:0007669"/>
    <property type="project" value="UniProtKB-UniRule"/>
</dbReference>
<evidence type="ECO:0000256" key="8">
    <source>
        <dbReference type="HAMAP-Rule" id="MF_00210"/>
    </source>
</evidence>
<reference evidence="10 11" key="1">
    <citation type="submission" date="2020-04" db="EMBL/GenBank/DDBJ databases">
        <authorList>
            <person name="Hitch T.C.A."/>
            <person name="Wylensek D."/>
            <person name="Clavel T."/>
        </authorList>
    </citation>
    <scope>NUCLEOTIDE SEQUENCE [LARGE SCALE GENOMIC DNA]</scope>
    <source>
        <strain evidence="10 11">PG-130-P53-12</strain>
    </source>
</reference>
<dbReference type="EC" id="2.5.1.19" evidence="8"/>
<feature type="binding site" evidence="8">
    <location>
        <position position="27"/>
    </location>
    <ligand>
        <name>3-phosphoshikimate</name>
        <dbReference type="ChEBI" id="CHEBI:145989"/>
    </ligand>
</feature>
<dbReference type="Gene3D" id="3.65.10.10">
    <property type="entry name" value="Enolpyruvate transferase domain"/>
    <property type="match status" value="2"/>
</dbReference>
<name>A0A848BAN5_9FIRM</name>
<evidence type="ECO:0000259" key="9">
    <source>
        <dbReference type="Pfam" id="PF00275"/>
    </source>
</evidence>
<comment type="function">
    <text evidence="8">Catalyzes the transfer of the enolpyruvyl moiety of phosphoenolpyruvate (PEP) to the 5-hydroxyl of shikimate-3-phosphate (S3P) to produce enolpyruvyl shikimate-3-phosphate and inorganic phosphate.</text>
</comment>
<dbReference type="EMBL" id="JABAFA010000004">
    <property type="protein sequence ID" value="NMD98387.1"/>
    <property type="molecule type" value="Genomic_DNA"/>
</dbReference>
<feature type="binding site" evidence="8">
    <location>
        <position position="323"/>
    </location>
    <ligand>
        <name>3-phosphoshikimate</name>
        <dbReference type="ChEBI" id="CHEBI:145989"/>
    </ligand>
</feature>
<dbReference type="GO" id="GO:0009423">
    <property type="term" value="P:chorismate biosynthetic process"/>
    <property type="evidence" value="ECO:0007669"/>
    <property type="project" value="UniProtKB-UniRule"/>
</dbReference>
<feature type="binding site" evidence="8">
    <location>
        <position position="397"/>
    </location>
    <ligand>
        <name>phosphoenolpyruvate</name>
        <dbReference type="ChEBI" id="CHEBI:58702"/>
    </ligand>
</feature>
<feature type="binding site" evidence="8">
    <location>
        <position position="174"/>
    </location>
    <ligand>
        <name>3-phosphoshikimate</name>
        <dbReference type="ChEBI" id="CHEBI:145989"/>
    </ligand>
</feature>
<dbReference type="RefSeq" id="WP_170077120.1">
    <property type="nucleotide sequence ID" value="NZ_JABAFA010000004.1"/>
</dbReference>
<dbReference type="NCBIfam" id="TIGR01356">
    <property type="entry name" value="aroA"/>
    <property type="match status" value="1"/>
</dbReference>
<dbReference type="InterPro" id="IPR036968">
    <property type="entry name" value="Enolpyruvate_Tfrase_sf"/>
</dbReference>
<feature type="binding site" evidence="8">
    <location>
        <position position="99"/>
    </location>
    <ligand>
        <name>phosphoenolpyruvate</name>
        <dbReference type="ChEBI" id="CHEBI:58702"/>
    </ligand>
</feature>
<comment type="subunit">
    <text evidence="8">Monomer.</text>
</comment>
<dbReference type="PANTHER" id="PTHR21090:SF5">
    <property type="entry name" value="PENTAFUNCTIONAL AROM POLYPEPTIDE"/>
    <property type="match status" value="1"/>
</dbReference>
<evidence type="ECO:0000256" key="7">
    <source>
        <dbReference type="ARBA" id="ARBA00044633"/>
    </source>
</evidence>
<feature type="binding site" evidence="8">
    <location>
        <position position="26"/>
    </location>
    <ligand>
        <name>3-phosphoshikimate</name>
        <dbReference type="ChEBI" id="CHEBI:145989"/>
    </ligand>
</feature>
<sequence>MEQVETKEIRPLRHGVKGRLHIPGDKSISHRSVMFSALGSTPVHITNFLHAADCLSTVACMRALGATVEELGATELVVTGNGLHGLREPACVLDAGNSGTTLRLLLGLLAPQPFLATFTGDASLSRRPMGRVVKPLSAMGAKIVGRAQNTLLPLTVLAPDGKLHGMRYESPVASAQVKSALLLAGMFADGATTVVEPVTSRDHTERMLEAFGVVTEKDGTAVTIRPVAEVQAPAAIEVPGDISSAAYWLVLASLVPGSQIVLENVGVNETRTGILDVLAAMGADIVRTNERVSGGEAAADLVVTAAKLHGTTFGKDIMPRLIDEIPVIAVAALFAEGDTVIMGAGELRVKETDRLQAIADTFSALAPGSVEAGADSLVIHGGTQLQRAAVPSYDDHRMAMSLAILGAAGAGVIIERPDCVRISYPEFYDTLAGFGGE</sequence>
<comment type="caution">
    <text evidence="8">Lacks conserved residue(s) required for the propagation of feature annotation.</text>
</comment>
<dbReference type="InterPro" id="IPR013792">
    <property type="entry name" value="RNA3'P_cycl/enolpyr_Trfase_a/b"/>
</dbReference>
<dbReference type="SUPFAM" id="SSF55205">
    <property type="entry name" value="EPT/RTPC-like"/>
    <property type="match status" value="1"/>
</dbReference>
<proteinExistence type="inferred from homology"/>
<feature type="binding site" evidence="8">
    <location>
        <position position="26"/>
    </location>
    <ligand>
        <name>phosphoenolpyruvate</name>
        <dbReference type="ChEBI" id="CHEBI:58702"/>
    </ligand>
</feature>
<feature type="binding site" evidence="8">
    <location>
        <position position="354"/>
    </location>
    <ligand>
        <name>phosphoenolpyruvate</name>
        <dbReference type="ChEBI" id="CHEBI:58702"/>
    </ligand>
</feature>
<dbReference type="GO" id="GO:0005737">
    <property type="term" value="C:cytoplasm"/>
    <property type="evidence" value="ECO:0007669"/>
    <property type="project" value="UniProtKB-SubCell"/>
</dbReference>
<dbReference type="AlphaFoldDB" id="A0A848BAN5"/>
<comment type="pathway">
    <text evidence="1 8">Metabolic intermediate biosynthesis; chorismate biosynthesis; chorismate from D-erythrose 4-phosphate and phosphoenolpyruvate: step 6/7.</text>
</comment>
<dbReference type="GO" id="GO:0008652">
    <property type="term" value="P:amino acid biosynthetic process"/>
    <property type="evidence" value="ECO:0007669"/>
    <property type="project" value="UniProtKB-KW"/>
</dbReference>
<evidence type="ECO:0000313" key="11">
    <source>
        <dbReference type="Proteomes" id="UP000543804"/>
    </source>
</evidence>
<keyword evidence="5 8" id="KW-0808">Transferase</keyword>
<dbReference type="UniPathway" id="UPA00053">
    <property type="reaction ID" value="UER00089"/>
</dbReference>
<dbReference type="PIRSF" id="PIRSF000505">
    <property type="entry name" value="EPSPS"/>
    <property type="match status" value="1"/>
</dbReference>
<comment type="similarity">
    <text evidence="2 8">Belongs to the EPSP synthase family.</text>
</comment>
<feature type="domain" description="Enolpyruvate transferase" evidence="9">
    <location>
        <begin position="16"/>
        <end position="431"/>
    </location>
</feature>
<dbReference type="InterPro" id="IPR006264">
    <property type="entry name" value="EPSP_synthase"/>
</dbReference>
<gene>
    <name evidence="8 10" type="primary">aroA</name>
    <name evidence="10" type="ORF">HF878_02660</name>
</gene>
<keyword evidence="6 8" id="KW-0057">Aromatic amino acid biosynthesis</keyword>
<organism evidence="10 11">
    <name type="scientific">Selenomonas bovis</name>
    <dbReference type="NCBI Taxonomy" id="416586"/>
    <lineage>
        <taxon>Bacteria</taxon>
        <taxon>Bacillati</taxon>
        <taxon>Bacillota</taxon>
        <taxon>Negativicutes</taxon>
        <taxon>Selenomonadales</taxon>
        <taxon>Selenomonadaceae</taxon>
        <taxon>Selenomonas</taxon>
    </lineage>
</organism>
<comment type="subcellular location">
    <subcellularLocation>
        <location evidence="8">Cytoplasm</location>
    </subcellularLocation>
</comment>
<evidence type="ECO:0000256" key="2">
    <source>
        <dbReference type="ARBA" id="ARBA00009948"/>
    </source>
</evidence>
<accession>A0A848BAN5</accession>
<evidence type="ECO:0000313" key="10">
    <source>
        <dbReference type="EMBL" id="NMD98387.1"/>
    </source>
</evidence>
<feature type="binding site" evidence="8">
    <location>
        <position position="31"/>
    </location>
    <ligand>
        <name>3-phosphoshikimate</name>
        <dbReference type="ChEBI" id="CHEBI:145989"/>
    </ligand>
</feature>
<dbReference type="Proteomes" id="UP000543804">
    <property type="component" value="Unassembled WGS sequence"/>
</dbReference>
<dbReference type="PANTHER" id="PTHR21090">
    <property type="entry name" value="AROM/DEHYDROQUINATE SYNTHASE"/>
    <property type="match status" value="1"/>
</dbReference>
<dbReference type="InterPro" id="IPR001986">
    <property type="entry name" value="Enolpyruvate_Tfrase_dom"/>
</dbReference>
<dbReference type="FunFam" id="3.65.10.10:FF:000005">
    <property type="entry name" value="3-phosphoshikimate 1-carboxyvinyltransferase"/>
    <property type="match status" value="1"/>
</dbReference>
<evidence type="ECO:0000256" key="1">
    <source>
        <dbReference type="ARBA" id="ARBA00004811"/>
    </source>
</evidence>
<dbReference type="Pfam" id="PF00275">
    <property type="entry name" value="EPSP_synthase"/>
    <property type="match status" value="1"/>
</dbReference>
<keyword evidence="3 8" id="KW-0963">Cytoplasm</keyword>
<evidence type="ECO:0000256" key="6">
    <source>
        <dbReference type="ARBA" id="ARBA00023141"/>
    </source>
</evidence>
<dbReference type="PROSITE" id="PS00104">
    <property type="entry name" value="EPSP_SYNTHASE_1"/>
    <property type="match status" value="1"/>
</dbReference>
<comment type="caution">
    <text evidence="10">The sequence shown here is derived from an EMBL/GenBank/DDBJ whole genome shotgun (WGS) entry which is preliminary data.</text>
</comment>
<dbReference type="InterPro" id="IPR023193">
    <property type="entry name" value="EPSP_synthase_CS"/>
</dbReference>
<dbReference type="HAMAP" id="MF_00210">
    <property type="entry name" value="EPSP_synth"/>
    <property type="match status" value="1"/>
</dbReference>
<protein>
    <recommendedName>
        <fullName evidence="8">3-phosphoshikimate 1-carboxyvinyltransferase</fullName>
        <ecNumber evidence="8">2.5.1.19</ecNumber>
    </recommendedName>
    <alternativeName>
        <fullName evidence="8">5-enolpyruvylshikimate-3-phosphate synthase</fullName>
        <shortName evidence="8">EPSP synthase</shortName>
        <shortName evidence="8">EPSPS</shortName>
    </alternativeName>
</protein>
<dbReference type="CDD" id="cd01556">
    <property type="entry name" value="EPSP_synthase"/>
    <property type="match status" value="1"/>
</dbReference>
<feature type="binding site" evidence="8">
    <location>
        <position position="176"/>
    </location>
    <ligand>
        <name>3-phosphoshikimate</name>
        <dbReference type="ChEBI" id="CHEBI:145989"/>
    </ligand>
</feature>
<evidence type="ECO:0000256" key="3">
    <source>
        <dbReference type="ARBA" id="ARBA00022490"/>
    </source>
</evidence>
<evidence type="ECO:0000256" key="5">
    <source>
        <dbReference type="ARBA" id="ARBA00022679"/>
    </source>
</evidence>
<evidence type="ECO:0000256" key="4">
    <source>
        <dbReference type="ARBA" id="ARBA00022605"/>
    </source>
</evidence>
<feature type="binding site" evidence="8">
    <location>
        <position position="127"/>
    </location>
    <ligand>
        <name>phosphoenolpyruvate</name>
        <dbReference type="ChEBI" id="CHEBI:58702"/>
    </ligand>
</feature>
<keyword evidence="4 8" id="KW-0028">Amino-acid biosynthesis</keyword>
<feature type="binding site" evidence="8">
    <location>
        <position position="350"/>
    </location>
    <ligand>
        <name>3-phosphoshikimate</name>
        <dbReference type="ChEBI" id="CHEBI:145989"/>
    </ligand>
</feature>
<feature type="active site" description="Proton acceptor" evidence="8">
    <location>
        <position position="323"/>
    </location>
</feature>
<feature type="binding site" evidence="8">
    <location>
        <position position="176"/>
    </location>
    <ligand>
        <name>phosphoenolpyruvate</name>
        <dbReference type="ChEBI" id="CHEBI:58702"/>
    </ligand>
</feature>
<comment type="catalytic activity">
    <reaction evidence="7">
        <text>3-phosphoshikimate + phosphoenolpyruvate = 5-O-(1-carboxyvinyl)-3-phosphoshikimate + phosphate</text>
        <dbReference type="Rhea" id="RHEA:21256"/>
        <dbReference type="ChEBI" id="CHEBI:43474"/>
        <dbReference type="ChEBI" id="CHEBI:57701"/>
        <dbReference type="ChEBI" id="CHEBI:58702"/>
        <dbReference type="ChEBI" id="CHEBI:145989"/>
        <dbReference type="EC" id="2.5.1.19"/>
    </reaction>
    <physiologicalReaction direction="left-to-right" evidence="7">
        <dbReference type="Rhea" id="RHEA:21257"/>
    </physiologicalReaction>
</comment>
<dbReference type="GO" id="GO:0009073">
    <property type="term" value="P:aromatic amino acid family biosynthetic process"/>
    <property type="evidence" value="ECO:0007669"/>
    <property type="project" value="UniProtKB-KW"/>
</dbReference>
<keyword evidence="11" id="KW-1185">Reference proteome</keyword>